<dbReference type="InterPro" id="IPR012337">
    <property type="entry name" value="RNaseH-like_sf"/>
</dbReference>
<dbReference type="RefSeq" id="XP_052753505.1">
    <property type="nucleotide sequence ID" value="XM_052897545.1"/>
</dbReference>
<keyword evidence="2" id="KW-1185">Reference proteome</keyword>
<sequence length="1695" mass="191643">METSRSSLDAGDRNRIGRDYAFARIEMMEGTDLIGYSLQDVKDIEDDFHKSQLELLTSLSGSDTSSELKLSFRFEQIVKSIKHRLKNIEQKPVISSSGSSNMKLPRIIIKPFDSRIENWVSFIQLFDSLIHSKEIAPVEKLHYLLSNVQGEALDLIKNYPLCDENYLLAYKTLKHKHEQKRVIATVFYERLLNCESVKSKSSLELNRICRTFKENLDILSKYQLPDSNFMLFNLLWSKLDAVTREAFELQLDSNVDIPKYENLINFIEKRSRALENSNTSKSNIITSKPTIRSKPSLIVPSVNCIACSSSSHSVEKCSKFNNLSPFERFSLIKENKLCIGCFRPSHIVKNCRTFSNCSKCKYRHHTLLHFDKGDNTELSPQASAVTTTLAVLGTETQVLFSTAVVLIKTKLNKWTPIRILLDSASACNFITHTCARKLGLHIGNTKQSVSGIGHVSADTLGSVACEIIPSNGDVTCKFSFEAFVLPKICSDMPSGQIDVSAWKHILDLDLADPSFHIPGPIDMLVSVNILTSALQEGLVKGNVGQPIAVSTVFGWVVMGECATHVDSYRSHRVSSSTNNDCLFVSSWSLDSNIKRFWELETIDPPKSVVLSKSELSCENYMNASYCRSPEGRMVVPLTFVDPQAKPKFCNSREIALKRLLNLERKFKTNPLFRTAYVKFMDDYFQSGHMEEVEPPSSNDGNFYYIPHHGVMRPDSATTPLRTVFDASAKDTTGRSLNDSLLPGPKLQKNIFDLLVRFRWHAVVFTADIKQMYRQFLVHLRDCDYQRILWRPSPNDPVRDFRLLTVTYGVSCAPYQALWCIARLAKEFSSLASRGSAVLARDTYVDDVVSGADSVENALQIRQELVEILSSGHLHLRKWTSNCPEFLEKVSDSDLYSEQLRDFEDVRDVSVKILGLSWFPGDDLFTFKTSSSDTRCTKRSILSDIARIFDPLGLLAPVVFLAKYLIQLLWLSGVDWDSDAPVTISQEWFKFKSQLSSLSSFSIPRRMVESFESLQLHGFCDASERGYCAVIYCRVVKNDGSVVVRLCCAKSKVAPLRKCSIPRLELLAAVLLSDLICSFVEALKEFYPFSNIYAWSDSTVALTWIRACPSKWKTFVANRVVNIQEKVPPQNWHHVSGFENPADCGSRGLLPVDLVQNTLWWAGPAWLSNPEVSWPHSEMSFDQAAADEQKIYSLFTASNMSFIDDLLNRFSSLQRTLRILAYCFRYIHNLQNSMLKNNCNLSGAEINQAFRFLVRHVQERCFASEFCSLSKEGSSLSISKPIRKLSPFLDEHGLLRVGGRLSKGNLTYDVKHPILLPRNHRLTTLIIEEYHHRFMHPGMQTLKNLLSQEFWILSSKRAIHAVISSCVKCFRAHPRVAAPPIMGNLPAFRINQIKPFSVSAVDYAGPFDISLGHGRGTRTFKSYVCVFVCTATKAVHLELVSELTTEAYLAALRRFIARRGRCSRLISDQGRNFIGAANVLHDLLQNATHVEQIEFVFNPPGSPHFSGLAEAGVKSIKTHLSRVIGIQRLTFEEFYTVLAQIEAMLNSRPLSPISSDPNDFSVLTPGHFLTMEPLTILPESNLVDKKLGPLQRWKLLQKIHQDFWRKWHLEYLHTLQSRLKWYNKQQEIDVGTLVLIVNEQCSPMKWRIGRVVKLHRGTDGDTPPNISKSIGILGVDVSSDIELRGHLEGLQAIPNP</sequence>
<dbReference type="Pfam" id="PF17921">
    <property type="entry name" value="Integrase_H2C2"/>
    <property type="match status" value="1"/>
</dbReference>
<evidence type="ECO:0000313" key="3">
    <source>
        <dbReference type="RefSeq" id="XP_052753505.1"/>
    </source>
</evidence>
<dbReference type="InterPro" id="IPR001584">
    <property type="entry name" value="Integrase_cat-core"/>
</dbReference>
<dbReference type="InterPro" id="IPR008042">
    <property type="entry name" value="Retrotrans_Pao"/>
</dbReference>
<dbReference type="Gene3D" id="3.30.420.10">
    <property type="entry name" value="Ribonuclease H-like superfamily/Ribonuclease H"/>
    <property type="match status" value="1"/>
</dbReference>
<feature type="domain" description="Integrase catalytic" evidence="1">
    <location>
        <begin position="1390"/>
        <end position="1572"/>
    </location>
</feature>
<dbReference type="PANTHER" id="PTHR47331">
    <property type="entry name" value="PHD-TYPE DOMAIN-CONTAINING PROTEIN"/>
    <property type="match status" value="1"/>
</dbReference>
<name>A0ABM3MQI5_GALME</name>
<reference evidence="3" key="1">
    <citation type="submission" date="2025-08" db="UniProtKB">
        <authorList>
            <consortium name="RefSeq"/>
        </authorList>
    </citation>
    <scope>IDENTIFICATION</scope>
    <source>
        <tissue evidence="3">Whole larvae</tissue>
    </source>
</reference>
<evidence type="ECO:0000259" key="1">
    <source>
        <dbReference type="PROSITE" id="PS50994"/>
    </source>
</evidence>
<organism evidence="2 3">
    <name type="scientific">Galleria mellonella</name>
    <name type="common">Greater wax moth</name>
    <dbReference type="NCBI Taxonomy" id="7137"/>
    <lineage>
        <taxon>Eukaryota</taxon>
        <taxon>Metazoa</taxon>
        <taxon>Ecdysozoa</taxon>
        <taxon>Arthropoda</taxon>
        <taxon>Hexapoda</taxon>
        <taxon>Insecta</taxon>
        <taxon>Pterygota</taxon>
        <taxon>Neoptera</taxon>
        <taxon>Endopterygota</taxon>
        <taxon>Lepidoptera</taxon>
        <taxon>Glossata</taxon>
        <taxon>Ditrysia</taxon>
        <taxon>Pyraloidea</taxon>
        <taxon>Pyralidae</taxon>
        <taxon>Galleriinae</taxon>
        <taxon>Galleria</taxon>
    </lineage>
</organism>
<dbReference type="InterPro" id="IPR041588">
    <property type="entry name" value="Integrase_H2C2"/>
</dbReference>
<dbReference type="PANTHER" id="PTHR47331:SF1">
    <property type="entry name" value="GAG-LIKE PROTEIN"/>
    <property type="match status" value="1"/>
</dbReference>
<dbReference type="Pfam" id="PF18701">
    <property type="entry name" value="DUF5641"/>
    <property type="match status" value="1"/>
</dbReference>
<dbReference type="GeneID" id="128201223"/>
<dbReference type="Proteomes" id="UP001652740">
    <property type="component" value="Unplaced"/>
</dbReference>
<dbReference type="InterPro" id="IPR040676">
    <property type="entry name" value="DUF5641"/>
</dbReference>
<accession>A0ABM3MQI5</accession>
<protein>
    <submittedName>
        <fullName evidence="3">Uncharacterized protein LOC128201223</fullName>
    </submittedName>
</protein>
<dbReference type="CDD" id="cd01644">
    <property type="entry name" value="RT_pepA17"/>
    <property type="match status" value="1"/>
</dbReference>
<gene>
    <name evidence="3" type="primary">LOC128201223</name>
</gene>
<dbReference type="InterPro" id="IPR036397">
    <property type="entry name" value="RNaseH_sf"/>
</dbReference>
<dbReference type="Pfam" id="PF05380">
    <property type="entry name" value="Peptidase_A17"/>
    <property type="match status" value="1"/>
</dbReference>
<dbReference type="SUPFAM" id="SSF53098">
    <property type="entry name" value="Ribonuclease H-like"/>
    <property type="match status" value="1"/>
</dbReference>
<dbReference type="PROSITE" id="PS50994">
    <property type="entry name" value="INTEGRASE"/>
    <property type="match status" value="1"/>
</dbReference>
<evidence type="ECO:0000313" key="2">
    <source>
        <dbReference type="Proteomes" id="UP001652740"/>
    </source>
</evidence>
<dbReference type="InterPro" id="IPR005312">
    <property type="entry name" value="DUF1759"/>
</dbReference>
<dbReference type="Gene3D" id="1.10.340.70">
    <property type="match status" value="1"/>
</dbReference>
<dbReference type="SUPFAM" id="SSF56672">
    <property type="entry name" value="DNA/RNA polymerases"/>
    <property type="match status" value="1"/>
</dbReference>
<dbReference type="InterPro" id="IPR043502">
    <property type="entry name" value="DNA/RNA_pol_sf"/>
</dbReference>
<dbReference type="Pfam" id="PF03564">
    <property type="entry name" value="DUF1759"/>
    <property type="match status" value="1"/>
</dbReference>
<proteinExistence type="predicted"/>